<dbReference type="EMBL" id="JAPMOS010000141">
    <property type="protein sequence ID" value="KAJ4454652.1"/>
    <property type="molecule type" value="Genomic_DNA"/>
</dbReference>
<comment type="caution">
    <text evidence="2">The sequence shown here is derived from an EMBL/GenBank/DDBJ whole genome shotgun (WGS) entry which is preliminary data.</text>
</comment>
<evidence type="ECO:0000313" key="2">
    <source>
        <dbReference type="EMBL" id="KAJ4454652.1"/>
    </source>
</evidence>
<feature type="compositionally biased region" description="Basic residues" evidence="1">
    <location>
        <begin position="109"/>
        <end position="119"/>
    </location>
</feature>
<name>A0ABQ8UAL5_9EUKA</name>
<organism evidence="2 3">
    <name type="scientific">Paratrimastix pyriformis</name>
    <dbReference type="NCBI Taxonomy" id="342808"/>
    <lineage>
        <taxon>Eukaryota</taxon>
        <taxon>Metamonada</taxon>
        <taxon>Preaxostyla</taxon>
        <taxon>Paratrimastigidae</taxon>
        <taxon>Paratrimastix</taxon>
    </lineage>
</organism>
<dbReference type="Proteomes" id="UP001141327">
    <property type="component" value="Unassembled WGS sequence"/>
</dbReference>
<accession>A0ABQ8UAL5</accession>
<protein>
    <submittedName>
        <fullName evidence="2">Uncharacterized protein</fullName>
    </submittedName>
</protein>
<feature type="region of interest" description="Disordered" evidence="1">
    <location>
        <begin position="69"/>
        <end position="89"/>
    </location>
</feature>
<feature type="region of interest" description="Disordered" evidence="1">
    <location>
        <begin position="1"/>
        <end position="42"/>
    </location>
</feature>
<proteinExistence type="predicted"/>
<sequence length="119" mass="12944">MVKGRAVRAANHEVGGTAPMEAEETKAGHSASEPQPPQKDKERVALHVVGKPGFKSLVNVAPIYESKTTAVHKHKKAPPKKKKAMMKKQEMAETAAARIAKKAEESRKKVVRKARASQT</sequence>
<evidence type="ECO:0000313" key="3">
    <source>
        <dbReference type="Proteomes" id="UP001141327"/>
    </source>
</evidence>
<feature type="region of interest" description="Disordered" evidence="1">
    <location>
        <begin position="100"/>
        <end position="119"/>
    </location>
</feature>
<keyword evidence="3" id="KW-1185">Reference proteome</keyword>
<evidence type="ECO:0000256" key="1">
    <source>
        <dbReference type="SAM" id="MobiDB-lite"/>
    </source>
</evidence>
<feature type="compositionally biased region" description="Basic residues" evidence="1">
    <location>
        <begin position="70"/>
        <end position="86"/>
    </location>
</feature>
<reference evidence="2" key="1">
    <citation type="journal article" date="2022" name="bioRxiv">
        <title>Genomics of Preaxostyla Flagellates Illuminates Evolutionary Transitions and the Path Towards Mitochondrial Loss.</title>
        <authorList>
            <person name="Novak L.V.F."/>
            <person name="Treitli S.C."/>
            <person name="Pyrih J."/>
            <person name="Halakuc P."/>
            <person name="Pipaliya S.V."/>
            <person name="Vacek V."/>
            <person name="Brzon O."/>
            <person name="Soukal P."/>
            <person name="Eme L."/>
            <person name="Dacks J.B."/>
            <person name="Karnkowska A."/>
            <person name="Elias M."/>
            <person name="Hampl V."/>
        </authorList>
    </citation>
    <scope>NUCLEOTIDE SEQUENCE</scope>
    <source>
        <strain evidence="2">RCP-MX</strain>
    </source>
</reference>
<gene>
    <name evidence="2" type="ORF">PAPYR_10554</name>
</gene>